<feature type="transmembrane region" description="Helical" evidence="1">
    <location>
        <begin position="34"/>
        <end position="53"/>
    </location>
</feature>
<dbReference type="AlphaFoldDB" id="G0TY25"/>
<keyword evidence="1" id="KW-0472">Membrane</keyword>
<protein>
    <submittedName>
        <fullName evidence="2">Uncharacterized protein</fullName>
    </submittedName>
</protein>
<reference evidence="2" key="1">
    <citation type="journal article" date="2012" name="Proc. Natl. Acad. Sci. U.S.A.">
        <title>Antigenic diversity is generated by distinct evolutionary mechanisms in African trypanosome species.</title>
        <authorList>
            <person name="Jackson A.P."/>
            <person name="Berry A."/>
            <person name="Aslett M."/>
            <person name="Allison H.C."/>
            <person name="Burton P."/>
            <person name="Vavrova-Anderson J."/>
            <person name="Brown R."/>
            <person name="Browne H."/>
            <person name="Corton N."/>
            <person name="Hauser H."/>
            <person name="Gamble J."/>
            <person name="Gilderthorp R."/>
            <person name="Marcello L."/>
            <person name="McQuillan J."/>
            <person name="Otto T.D."/>
            <person name="Quail M.A."/>
            <person name="Sanders M.J."/>
            <person name="van Tonder A."/>
            <person name="Ginger M.L."/>
            <person name="Field M.C."/>
            <person name="Barry J.D."/>
            <person name="Hertz-Fowler C."/>
            <person name="Berriman M."/>
        </authorList>
    </citation>
    <scope>NUCLEOTIDE SEQUENCE</scope>
    <source>
        <strain evidence="2">Y486</strain>
    </source>
</reference>
<sequence length="119" mass="13568">MAVRFAMLTFTDEALPQAVRSFVLFFLSHFLSPHLTFIIIIIVTILLCHMYVLKHQPTALPFGVWDWAARKGCEGDRCFFTSTCASLHPLRFVPCNTCPCAALITLRVSPECWNVRKLH</sequence>
<keyword evidence="1" id="KW-0812">Transmembrane</keyword>
<dbReference type="VEuPathDB" id="TriTrypDB:TvY486_0702070"/>
<gene>
    <name evidence="2" type="ORF">TVY486_0702070</name>
</gene>
<evidence type="ECO:0000313" key="2">
    <source>
        <dbReference type="EMBL" id="CCC48870.1"/>
    </source>
</evidence>
<accession>G0TY25</accession>
<name>G0TY25_TRYVY</name>
<dbReference type="EMBL" id="HE573023">
    <property type="protein sequence ID" value="CCC48870.1"/>
    <property type="molecule type" value="Genomic_DNA"/>
</dbReference>
<organism evidence="2">
    <name type="scientific">Trypanosoma vivax (strain Y486)</name>
    <dbReference type="NCBI Taxonomy" id="1055687"/>
    <lineage>
        <taxon>Eukaryota</taxon>
        <taxon>Discoba</taxon>
        <taxon>Euglenozoa</taxon>
        <taxon>Kinetoplastea</taxon>
        <taxon>Metakinetoplastina</taxon>
        <taxon>Trypanosomatida</taxon>
        <taxon>Trypanosomatidae</taxon>
        <taxon>Trypanosoma</taxon>
        <taxon>Duttonella</taxon>
    </lineage>
</organism>
<keyword evidence="1" id="KW-1133">Transmembrane helix</keyword>
<evidence type="ECO:0000256" key="1">
    <source>
        <dbReference type="SAM" id="Phobius"/>
    </source>
</evidence>
<proteinExistence type="predicted"/>